<dbReference type="GO" id="GO:0000932">
    <property type="term" value="C:P-body"/>
    <property type="evidence" value="ECO:0007669"/>
    <property type="project" value="TreeGrafter"/>
</dbReference>
<reference evidence="2 3" key="1">
    <citation type="journal article" date="2010" name="Nat. Commun.">
        <title>The complete sequence of the smallest known nuclear genome from the microsporidian Encephalitozoon intestinalis.</title>
        <authorList>
            <person name="Corradi N."/>
            <person name="Pombert J.-F."/>
            <person name="Farinelli L."/>
            <person name="Didier E.S."/>
            <person name="Keeling P.J."/>
        </authorList>
    </citation>
    <scope>NUCLEOTIDE SEQUENCE [LARGE SCALE GENOMIC DNA]</scope>
    <source>
        <strain evidence="2 3">ATCC 50506</strain>
    </source>
</reference>
<dbReference type="Pfam" id="PF11969">
    <property type="entry name" value="DcpS_C"/>
    <property type="match status" value="1"/>
</dbReference>
<dbReference type="InterPro" id="IPR008594">
    <property type="entry name" value="DcpS/DCS2"/>
</dbReference>
<evidence type="ECO:0000256" key="1">
    <source>
        <dbReference type="ARBA" id="ARBA00010208"/>
    </source>
</evidence>
<dbReference type="GO" id="GO:0016787">
    <property type="term" value="F:hydrolase activity"/>
    <property type="evidence" value="ECO:0007669"/>
    <property type="project" value="InterPro"/>
</dbReference>
<organism evidence="2 3">
    <name type="scientific">Encephalitozoon intestinalis (strain ATCC 50506)</name>
    <name type="common">Microsporidian parasite</name>
    <name type="synonym">Septata intestinalis</name>
    <dbReference type="NCBI Taxonomy" id="876142"/>
    <lineage>
        <taxon>Eukaryota</taxon>
        <taxon>Fungi</taxon>
        <taxon>Fungi incertae sedis</taxon>
        <taxon>Microsporidia</taxon>
        <taxon>Unikaryonidae</taxon>
        <taxon>Encephalitozoon</taxon>
    </lineage>
</organism>
<dbReference type="Proteomes" id="UP000002313">
    <property type="component" value="Chromosome X"/>
</dbReference>
<evidence type="ECO:0000313" key="3">
    <source>
        <dbReference type="Proteomes" id="UP000002313"/>
    </source>
</evidence>
<dbReference type="OrthoDB" id="10264956at2759"/>
<dbReference type="HOGENOM" id="CLU_041045_1_0_1"/>
<dbReference type="InterPro" id="IPR011145">
    <property type="entry name" value="Scavenger_mRNA_decap_enz_N"/>
</dbReference>
<dbReference type="InterPro" id="IPR036265">
    <property type="entry name" value="HIT-like_sf"/>
</dbReference>
<dbReference type="Pfam" id="PF05652">
    <property type="entry name" value="DcpS"/>
    <property type="match status" value="1"/>
</dbReference>
<dbReference type="AlphaFoldDB" id="E0S9V8"/>
<gene>
    <name evidence="2" type="ORF">Eint_101680</name>
</gene>
<dbReference type="EMBL" id="CP001951">
    <property type="protein sequence ID" value="ADM12493.1"/>
    <property type="molecule type" value="Genomic_DNA"/>
</dbReference>
<dbReference type="PANTHER" id="PTHR12978:SF0">
    <property type="entry name" value="M7GPPPX DIPHOSPHATASE"/>
    <property type="match status" value="1"/>
</dbReference>
<protein>
    <recommendedName>
        <fullName evidence="4">M7GpppX diphosphatase</fullName>
    </recommendedName>
</protein>
<sequence>MENVIKKFILEESLTSSEGHLYIGKVEGQKAILIFPNQPVPQDTFSQFLSLPMERIQSNDVYYTYKVLGNMPISFRLIYPATEEHIRKYSSSPIYIRETYEEYLDFLKNYGHISTSWMDNIIDPSKRNVNEEILYEDQEIMIIPDYKWNKQLIDHLHLLVIFKDPALKTIRDINSHNLLIRAQENANTILATKFALDPKHVFMFFHYRPTYLRLHIHIINIKIAHEGTVSSIRAIPLHDVIHNLHMNSNYYKKDMFVLLKEAN</sequence>
<dbReference type="Gene3D" id="3.30.428.10">
    <property type="entry name" value="HIT-like"/>
    <property type="match status" value="1"/>
</dbReference>
<dbReference type="GO" id="GO:0000340">
    <property type="term" value="F:RNA 7-methylguanosine cap binding"/>
    <property type="evidence" value="ECO:0007669"/>
    <property type="project" value="TreeGrafter"/>
</dbReference>
<evidence type="ECO:0000313" key="2">
    <source>
        <dbReference type="EMBL" id="ADM12493.1"/>
    </source>
</evidence>
<dbReference type="Gene3D" id="3.30.200.40">
    <property type="entry name" value="Scavenger mRNA decapping enzyme, N-terminal domain"/>
    <property type="match status" value="1"/>
</dbReference>
<name>E0S9V8_ENCIT</name>
<proteinExistence type="inferred from homology"/>
<reference evidence="2 3" key="2">
    <citation type="journal article" date="2012" name="Proc. Natl. Acad. Sci. U.S.A.">
        <title>Gain and loss of multiple functionally related, horizontally transferred genes in the reduced genomes of two microsporidian parasites.</title>
        <authorList>
            <person name="Pombert J.-F."/>
            <person name="Selman M."/>
            <person name="Burki F."/>
            <person name="Bardell F.T."/>
            <person name="Farinelli L."/>
            <person name="Solter L.F."/>
            <person name="Whitman D.W."/>
            <person name="Weiss L.M."/>
            <person name="Corradi N."/>
            <person name="Keeling P.J."/>
        </authorList>
    </citation>
    <scope>NUCLEOTIDE SEQUENCE [LARGE SCALE GENOMIC DNA]</scope>
    <source>
        <strain evidence="2 3">ATCC 50506</strain>
    </source>
</reference>
<dbReference type="SUPFAM" id="SSF102860">
    <property type="entry name" value="mRNA decapping enzyme DcpS N-terminal domain"/>
    <property type="match status" value="1"/>
</dbReference>
<dbReference type="PANTHER" id="PTHR12978">
    <property type="entry name" value="HISTIDINE TRIAD HIT PROTEIN MEMBER"/>
    <property type="match status" value="1"/>
</dbReference>
<accession>E0S9V8</accession>
<comment type="similarity">
    <text evidence="1">Belongs to the HIT family.</text>
</comment>
<dbReference type="GO" id="GO:0005634">
    <property type="term" value="C:nucleus"/>
    <property type="evidence" value="ECO:0007669"/>
    <property type="project" value="TreeGrafter"/>
</dbReference>
<dbReference type="KEGG" id="ein:Eint_101680"/>
<dbReference type="GeneID" id="9699559"/>
<keyword evidence="3" id="KW-1185">Reference proteome</keyword>
<dbReference type="RefSeq" id="XP_003073853.1">
    <property type="nucleotide sequence ID" value="XM_003073807.1"/>
</dbReference>
<dbReference type="GO" id="GO:0000290">
    <property type="term" value="P:deadenylation-dependent decapping of nuclear-transcribed mRNA"/>
    <property type="evidence" value="ECO:0007669"/>
    <property type="project" value="InterPro"/>
</dbReference>
<dbReference type="SUPFAM" id="SSF54197">
    <property type="entry name" value="HIT-like"/>
    <property type="match status" value="1"/>
</dbReference>
<evidence type="ECO:0008006" key="4">
    <source>
        <dbReference type="Google" id="ProtNLM"/>
    </source>
</evidence>
<dbReference type="VEuPathDB" id="MicrosporidiaDB:Eint_101680"/>